<name>A0A0E9WCC4_ANGAN</name>
<protein>
    <submittedName>
        <fullName evidence="1">Uncharacterized protein</fullName>
    </submittedName>
</protein>
<organism evidence="1">
    <name type="scientific">Anguilla anguilla</name>
    <name type="common">European freshwater eel</name>
    <name type="synonym">Muraena anguilla</name>
    <dbReference type="NCBI Taxonomy" id="7936"/>
    <lineage>
        <taxon>Eukaryota</taxon>
        <taxon>Metazoa</taxon>
        <taxon>Chordata</taxon>
        <taxon>Craniata</taxon>
        <taxon>Vertebrata</taxon>
        <taxon>Euteleostomi</taxon>
        <taxon>Actinopterygii</taxon>
        <taxon>Neopterygii</taxon>
        <taxon>Teleostei</taxon>
        <taxon>Anguilliformes</taxon>
        <taxon>Anguillidae</taxon>
        <taxon>Anguilla</taxon>
    </lineage>
</organism>
<proteinExistence type="predicted"/>
<evidence type="ECO:0000313" key="1">
    <source>
        <dbReference type="EMBL" id="JAH87992.1"/>
    </source>
</evidence>
<dbReference type="AlphaFoldDB" id="A0A0E9WCC4"/>
<reference evidence="1" key="1">
    <citation type="submission" date="2014-11" db="EMBL/GenBank/DDBJ databases">
        <authorList>
            <person name="Amaro Gonzalez C."/>
        </authorList>
    </citation>
    <scope>NUCLEOTIDE SEQUENCE</scope>
</reference>
<reference evidence="1" key="2">
    <citation type="journal article" date="2015" name="Fish Shellfish Immunol.">
        <title>Early steps in the European eel (Anguilla anguilla)-Vibrio vulnificus interaction in the gills: Role of the RtxA13 toxin.</title>
        <authorList>
            <person name="Callol A."/>
            <person name="Pajuelo D."/>
            <person name="Ebbesson L."/>
            <person name="Teles M."/>
            <person name="MacKenzie S."/>
            <person name="Amaro C."/>
        </authorList>
    </citation>
    <scope>NUCLEOTIDE SEQUENCE</scope>
</reference>
<dbReference type="EMBL" id="GBXM01020585">
    <property type="protein sequence ID" value="JAH87992.1"/>
    <property type="molecule type" value="Transcribed_RNA"/>
</dbReference>
<accession>A0A0E9WCC4</accession>
<sequence>MTITEFLPSISRPHLPSQYNAVHFIISFTYCHDIMSRASPTVVVIIS</sequence>